<evidence type="ECO:0000313" key="2">
    <source>
        <dbReference type="EMBL" id="AIL44147.1"/>
    </source>
</evidence>
<feature type="domain" description="Methyltransferase" evidence="1">
    <location>
        <begin position="29"/>
        <end position="154"/>
    </location>
</feature>
<dbReference type="PANTHER" id="PTHR43861:SF1">
    <property type="entry name" value="TRANS-ACONITATE 2-METHYLTRANSFERASE"/>
    <property type="match status" value="1"/>
</dbReference>
<sequence>MAWNPDVYEKFKKERYLPFYDLLSLVQVKENLKAIDLGCGTGELTAKLAKELPGSKVLGVDSSAEMLQKARVYEDNNLHFQQRDIEQALSDVEKYDLIFSNAALQWLNEHEIVFPKVINLLEKGGQVAIQIPSNHDHFTHRLIRNLASESPYKEALNSWVRPLTVLKIEDYGKIFFENGLSDICIFEKIYPHILPNADALYEWTSGTALIPYMEKLPEHLQEQFKNEYINRLRKEFPESPVFYPFKRILMSGILS</sequence>
<reference evidence="2" key="2">
    <citation type="journal article" date="2015" name="Genome Biol. Evol.">
        <title>Complete Genome Sequence and Transcriptomic Analysis of the Novel Pathogen Elizabethkingia anophelis in Response to Oxidative Stress.</title>
        <authorList>
            <person name="Li Y."/>
            <person name="Liu Y."/>
            <person name="Chew S.C."/>
            <person name="Tay M."/>
            <person name="Salido M.M."/>
            <person name="Teo J."/>
            <person name="Lauro F.M."/>
            <person name="Givskov M."/>
            <person name="Yang L."/>
        </authorList>
    </citation>
    <scope>NUCLEOTIDE SEQUENCE</scope>
    <source>
        <strain evidence="2">NUHP1</strain>
    </source>
</reference>
<dbReference type="HOGENOM" id="CLU_037990_5_2_10"/>
<dbReference type="STRING" id="1338011.BD94_0372"/>
<dbReference type="GO" id="GO:0030798">
    <property type="term" value="F:trans-aconitate 2-methyltransferase activity"/>
    <property type="evidence" value="ECO:0007669"/>
    <property type="project" value="InterPro"/>
</dbReference>
<dbReference type="InterPro" id="IPR029063">
    <property type="entry name" value="SAM-dependent_MTases_sf"/>
</dbReference>
<dbReference type="SUPFAM" id="SSF53335">
    <property type="entry name" value="S-adenosyl-L-methionine-dependent methyltransferases"/>
    <property type="match status" value="1"/>
</dbReference>
<gene>
    <name evidence="2" type="ORF">BD94_0372</name>
</gene>
<organism evidence="2 3">
    <name type="scientific">Elizabethkingia anophelis NUHP1</name>
    <dbReference type="NCBI Taxonomy" id="1338011"/>
    <lineage>
        <taxon>Bacteria</taxon>
        <taxon>Pseudomonadati</taxon>
        <taxon>Bacteroidota</taxon>
        <taxon>Flavobacteriia</taxon>
        <taxon>Flavobacteriales</taxon>
        <taxon>Weeksellaceae</taxon>
        <taxon>Elizabethkingia</taxon>
    </lineage>
</organism>
<keyword evidence="2" id="KW-0489">Methyltransferase</keyword>
<dbReference type="GO" id="GO:0032259">
    <property type="term" value="P:methylation"/>
    <property type="evidence" value="ECO:0007669"/>
    <property type="project" value="UniProtKB-KW"/>
</dbReference>
<protein>
    <submittedName>
        <fullName evidence="2">Trans-aconitate 2-methyltransferase</fullName>
    </submittedName>
</protein>
<dbReference type="EMBL" id="CP007547">
    <property type="protein sequence ID" value="AIL44147.1"/>
    <property type="molecule type" value="Genomic_DNA"/>
</dbReference>
<dbReference type="Pfam" id="PF13847">
    <property type="entry name" value="Methyltransf_31"/>
    <property type="match status" value="1"/>
</dbReference>
<dbReference type="AlphaFoldDB" id="A0A077E9E7"/>
<evidence type="ECO:0000313" key="3">
    <source>
        <dbReference type="Proteomes" id="UP000028933"/>
    </source>
</evidence>
<dbReference type="KEGG" id="eao:BD94_0372"/>
<dbReference type="RefSeq" id="WP_009085676.1">
    <property type="nucleotide sequence ID" value="NZ_CP007547.1"/>
</dbReference>
<dbReference type="CDD" id="cd02440">
    <property type="entry name" value="AdoMet_MTases"/>
    <property type="match status" value="1"/>
</dbReference>
<evidence type="ECO:0000259" key="1">
    <source>
        <dbReference type="Pfam" id="PF13847"/>
    </source>
</evidence>
<name>A0A077E9E7_9FLAO</name>
<dbReference type="eggNOG" id="COG4106">
    <property type="taxonomic scope" value="Bacteria"/>
</dbReference>
<dbReference type="InterPro" id="IPR023149">
    <property type="entry name" value="Trans_acon_MeTrfase_C"/>
</dbReference>
<reference evidence="2" key="1">
    <citation type="journal article" date="2013" name="Lancet">
        <title>First case of E anophelis outbreak in an intensive-care unit.</title>
        <authorList>
            <person name="Teo J."/>
            <person name="Tan S.Y."/>
            <person name="Tay M."/>
            <person name="Ding Y."/>
            <person name="Kjelleberg S."/>
            <person name="Givskov M."/>
            <person name="Lin R.T."/>
            <person name="Yang L."/>
        </authorList>
    </citation>
    <scope>NUCLEOTIDE SEQUENCE [LARGE SCALE GENOMIC DNA]</scope>
    <source>
        <strain evidence="2">NUHP1</strain>
    </source>
</reference>
<keyword evidence="2" id="KW-0808">Transferase</keyword>
<accession>A0A077E9E7</accession>
<dbReference type="PANTHER" id="PTHR43861">
    <property type="entry name" value="TRANS-ACONITATE 2-METHYLTRANSFERASE-RELATED"/>
    <property type="match status" value="1"/>
</dbReference>
<dbReference type="Proteomes" id="UP000028933">
    <property type="component" value="Chromosome"/>
</dbReference>
<dbReference type="Gene3D" id="3.40.50.150">
    <property type="entry name" value="Vaccinia Virus protein VP39"/>
    <property type="match status" value="1"/>
</dbReference>
<dbReference type="Gene3D" id="1.10.150.290">
    <property type="entry name" value="S-adenosyl-L-methionine-dependent methyltransferases"/>
    <property type="match status" value="1"/>
</dbReference>
<dbReference type="InterPro" id="IPR025714">
    <property type="entry name" value="Methyltranfer_dom"/>
</dbReference>
<dbReference type="GeneID" id="56685478"/>
<proteinExistence type="predicted"/>